<keyword evidence="2" id="KW-1185">Reference proteome</keyword>
<accession>A0A243S1Q3</accession>
<dbReference type="Gene3D" id="2.40.400.10">
    <property type="entry name" value="Acetoacetate decarboxylase-like"/>
    <property type="match status" value="1"/>
</dbReference>
<name>A0A243S1Q3_9ACTN</name>
<dbReference type="Pfam" id="PF06314">
    <property type="entry name" value="ADC"/>
    <property type="match status" value="1"/>
</dbReference>
<protein>
    <recommendedName>
        <fullName evidence="3">Acetoacetate decarboxylase</fullName>
    </recommendedName>
</protein>
<organism evidence="1 2">
    <name type="scientific">Streptomyces swartbergensis</name>
    <dbReference type="NCBI Taxonomy" id="487165"/>
    <lineage>
        <taxon>Bacteria</taxon>
        <taxon>Bacillati</taxon>
        <taxon>Actinomycetota</taxon>
        <taxon>Actinomycetes</taxon>
        <taxon>Kitasatosporales</taxon>
        <taxon>Streptomycetaceae</taxon>
        <taxon>Streptomyces</taxon>
    </lineage>
</organism>
<comment type="caution">
    <text evidence="1">The sequence shown here is derived from an EMBL/GenBank/DDBJ whole genome shotgun (WGS) entry which is preliminary data.</text>
</comment>
<sequence length="222" mass="24302">MTEPFPPEPWHLRGDMFAGLWLVSRQELPDWPLPPGVRPVRLGRRCVLVTFWVDYRPGGTLAYRELLVALAVRDGRGPAACAVEVWVDDERSLAGGRVLWGVPKERGHFVFGGTAPTSRARMSVERGEPAGDTVGPSVTGLHRDLLPLPGRPPVRGRLLQPHPVHGVCEVPMRLSGRVRLGRARLVAEPGSPLDFLDGRKVLLAASVRGFRMTVGSGEGRPR</sequence>
<evidence type="ECO:0000313" key="2">
    <source>
        <dbReference type="Proteomes" id="UP000195105"/>
    </source>
</evidence>
<dbReference type="InterPro" id="IPR023375">
    <property type="entry name" value="ADC_dom_sf"/>
</dbReference>
<gene>
    <name evidence="1" type="ORF">CA983_21455</name>
</gene>
<dbReference type="Proteomes" id="UP000195105">
    <property type="component" value="Unassembled WGS sequence"/>
</dbReference>
<evidence type="ECO:0000313" key="1">
    <source>
        <dbReference type="EMBL" id="OUD01213.1"/>
    </source>
</evidence>
<proteinExistence type="predicted"/>
<dbReference type="AlphaFoldDB" id="A0A243S1Q3"/>
<dbReference type="SUPFAM" id="SSF160104">
    <property type="entry name" value="Acetoacetate decarboxylase-like"/>
    <property type="match status" value="1"/>
</dbReference>
<dbReference type="InterPro" id="IPR010451">
    <property type="entry name" value="Acetoacetate_decarboxylase"/>
</dbReference>
<dbReference type="RefSeq" id="WP_086602533.1">
    <property type="nucleotide sequence ID" value="NZ_NGFN01000132.1"/>
</dbReference>
<dbReference type="EMBL" id="NGFN01000132">
    <property type="protein sequence ID" value="OUD01213.1"/>
    <property type="molecule type" value="Genomic_DNA"/>
</dbReference>
<evidence type="ECO:0008006" key="3">
    <source>
        <dbReference type="Google" id="ProtNLM"/>
    </source>
</evidence>
<reference evidence="1 2" key="1">
    <citation type="submission" date="2017-05" db="EMBL/GenBank/DDBJ databases">
        <title>Biotechnological potential of actinobacteria isolated from South African environments.</title>
        <authorList>
            <person name="Le Roes-Hill M."/>
            <person name="Prins A."/>
            <person name="Durrell K.A."/>
        </authorList>
    </citation>
    <scope>NUCLEOTIDE SEQUENCE [LARGE SCALE GENOMIC DNA]</scope>
    <source>
        <strain evidence="1 2">HMC13</strain>
    </source>
</reference>
<dbReference type="GO" id="GO:0016829">
    <property type="term" value="F:lyase activity"/>
    <property type="evidence" value="ECO:0007669"/>
    <property type="project" value="InterPro"/>
</dbReference>